<organism evidence="1 2">
    <name type="scientific">Pseudobacteroides cellulosolvens ATCC 35603 = DSM 2933</name>
    <dbReference type="NCBI Taxonomy" id="398512"/>
    <lineage>
        <taxon>Bacteria</taxon>
        <taxon>Bacillati</taxon>
        <taxon>Bacillota</taxon>
        <taxon>Clostridia</taxon>
        <taxon>Eubacteriales</taxon>
        <taxon>Oscillospiraceae</taxon>
        <taxon>Pseudobacteroides</taxon>
    </lineage>
</organism>
<sequence>MPAQREKTNTTSKHFNLPYTFLKTGAKNGLLSGCFFRIGSRGDIIWDWDLLEEKLKELAARTDKKVPEVVEYGKLRRVQP</sequence>
<dbReference type="STRING" id="398512.Bccel_5117"/>
<gene>
    <name evidence="1" type="ORF">Bccel_5117</name>
</gene>
<reference evidence="2" key="1">
    <citation type="submission" date="2015-07" db="EMBL/GenBank/DDBJ databases">
        <title>Near-Complete Genome Sequence of the Cellulolytic Bacterium Bacteroides (Pseudobacteroides) cellulosolvens ATCC 35603.</title>
        <authorList>
            <person name="Dassa B."/>
            <person name="Utturkar S.M."/>
            <person name="Klingeman D.M."/>
            <person name="Hurt R.A."/>
            <person name="Keller M."/>
            <person name="Xu J."/>
            <person name="Reddy Y.H.K."/>
            <person name="Borovok I."/>
            <person name="Grinberg I.R."/>
            <person name="Lamed R."/>
            <person name="Zhivin O."/>
            <person name="Bayer E.A."/>
            <person name="Brown S.D."/>
        </authorList>
    </citation>
    <scope>NUCLEOTIDE SEQUENCE [LARGE SCALE GENOMIC DNA]</scope>
    <source>
        <strain evidence="2">DSM 2933</strain>
    </source>
</reference>
<evidence type="ECO:0000313" key="2">
    <source>
        <dbReference type="Proteomes" id="UP000036923"/>
    </source>
</evidence>
<dbReference type="RefSeq" id="WP_036943467.1">
    <property type="nucleotide sequence ID" value="NZ_JQKC01000021.1"/>
</dbReference>
<protein>
    <submittedName>
        <fullName evidence="1">Uncharacterized protein</fullName>
    </submittedName>
</protein>
<dbReference type="Proteomes" id="UP000036923">
    <property type="component" value="Unassembled WGS sequence"/>
</dbReference>
<evidence type="ECO:0000313" key="1">
    <source>
        <dbReference type="EMBL" id="KNY29840.1"/>
    </source>
</evidence>
<keyword evidence="2" id="KW-1185">Reference proteome</keyword>
<dbReference type="AlphaFoldDB" id="A0A0L6JW52"/>
<dbReference type="EMBL" id="LGTC01000001">
    <property type="protein sequence ID" value="KNY29840.1"/>
    <property type="molecule type" value="Genomic_DNA"/>
</dbReference>
<accession>A0A0L6JW52</accession>
<name>A0A0L6JW52_9FIRM</name>
<comment type="caution">
    <text evidence="1">The sequence shown here is derived from an EMBL/GenBank/DDBJ whole genome shotgun (WGS) entry which is preliminary data.</text>
</comment>
<proteinExistence type="predicted"/>